<keyword evidence="1" id="KW-0472">Membrane</keyword>
<organism evidence="2 3">
    <name type="scientific">Herbaspirillum lusitanum</name>
    <dbReference type="NCBI Taxonomy" id="213312"/>
    <lineage>
        <taxon>Bacteria</taxon>
        <taxon>Pseudomonadati</taxon>
        <taxon>Pseudomonadota</taxon>
        <taxon>Betaproteobacteria</taxon>
        <taxon>Burkholderiales</taxon>
        <taxon>Oxalobacteraceae</taxon>
        <taxon>Herbaspirillum</taxon>
    </lineage>
</organism>
<comment type="caution">
    <text evidence="2">The sequence shown here is derived from an EMBL/GenBank/DDBJ whole genome shotgun (WGS) entry which is preliminary data.</text>
</comment>
<evidence type="ECO:0000313" key="2">
    <source>
        <dbReference type="EMBL" id="MFL9924916.1"/>
    </source>
</evidence>
<protein>
    <recommendedName>
        <fullName evidence="4">TIGR04438 family Trp-rich protein</fullName>
    </recommendedName>
</protein>
<proteinExistence type="predicted"/>
<evidence type="ECO:0008006" key="4">
    <source>
        <dbReference type="Google" id="ProtNLM"/>
    </source>
</evidence>
<evidence type="ECO:0000256" key="1">
    <source>
        <dbReference type="SAM" id="Phobius"/>
    </source>
</evidence>
<feature type="transmembrane region" description="Helical" evidence="1">
    <location>
        <begin position="40"/>
        <end position="60"/>
    </location>
</feature>
<keyword evidence="1" id="KW-1133">Transmembrane helix</keyword>
<dbReference type="EMBL" id="JAQQFM010000005">
    <property type="protein sequence ID" value="MFL9924916.1"/>
    <property type="molecule type" value="Genomic_DNA"/>
</dbReference>
<keyword evidence="3" id="KW-1185">Reference proteome</keyword>
<feature type="transmembrane region" description="Helical" evidence="1">
    <location>
        <begin position="7"/>
        <end position="28"/>
    </location>
</feature>
<reference evidence="2 3" key="1">
    <citation type="journal article" date="2024" name="Chem. Sci.">
        <title>Discovery of megapolipeptins by genome mining of a Burkholderiales bacteria collection.</title>
        <authorList>
            <person name="Paulo B.S."/>
            <person name="Recchia M.J.J."/>
            <person name="Lee S."/>
            <person name="Fergusson C.H."/>
            <person name="Romanowski S.B."/>
            <person name="Hernandez A."/>
            <person name="Krull N."/>
            <person name="Liu D.Y."/>
            <person name="Cavanagh H."/>
            <person name="Bos A."/>
            <person name="Gray C.A."/>
            <person name="Murphy B.T."/>
            <person name="Linington R.G."/>
            <person name="Eustaquio A.S."/>
        </authorList>
    </citation>
    <scope>NUCLEOTIDE SEQUENCE [LARGE SCALE GENOMIC DNA]</scope>
    <source>
        <strain evidence="2 3">RL21-008-BIB-A</strain>
    </source>
</reference>
<name>A0ABW9A8Y5_9BURK</name>
<accession>A0ABW9A8Y5</accession>
<sequence length="105" mass="12116">MYWPLKLCFVVLCAGVLGGAVMLLWNWVVPPIFPGAADIGFWRALGLLVLCRILFGGFRGRGDWHDKKRRIRARWQAMTPEERARVETRFCRFGRGRPRQNGQGE</sequence>
<keyword evidence="1" id="KW-0812">Transmembrane</keyword>
<evidence type="ECO:0000313" key="3">
    <source>
        <dbReference type="Proteomes" id="UP001629246"/>
    </source>
</evidence>
<gene>
    <name evidence="2" type="ORF">PQR62_11625</name>
</gene>
<dbReference type="Proteomes" id="UP001629246">
    <property type="component" value="Unassembled WGS sequence"/>
</dbReference>